<evidence type="ECO:0000256" key="10">
    <source>
        <dbReference type="ARBA" id="ARBA00049406"/>
    </source>
</evidence>
<evidence type="ECO:0000313" key="19">
    <source>
        <dbReference type="Proteomes" id="UP000285832"/>
    </source>
</evidence>
<dbReference type="RefSeq" id="WP_005610490.1">
    <property type="nucleotide sequence ID" value="NZ_CABKOA010000024.1"/>
</dbReference>
<dbReference type="Proteomes" id="UP000260793">
    <property type="component" value="Unassembled WGS sequence"/>
</dbReference>
<gene>
    <name evidence="14" type="primary">sdaAB</name>
    <name evidence="16" type="ORF">DW116_09330</name>
    <name evidence="15" type="ORF">DW672_08790</name>
    <name evidence="14" type="ORF">DXD17_11820</name>
</gene>
<dbReference type="SUPFAM" id="SSF55021">
    <property type="entry name" value="ACT-like"/>
    <property type="match status" value="1"/>
</dbReference>
<dbReference type="SUPFAM" id="SSF143548">
    <property type="entry name" value="Serine metabolism enzymes domain"/>
    <property type="match status" value="1"/>
</dbReference>
<keyword evidence="9 11" id="KW-0456">Lyase</keyword>
<name>A0A3E4LJY7_9FIRM</name>
<comment type="cofactor">
    <cofactor evidence="1 12">
        <name>[4Fe-4S] cluster</name>
        <dbReference type="ChEBI" id="CHEBI:49883"/>
    </cofactor>
</comment>
<dbReference type="FunFam" id="3.30.70.260:FF:000008">
    <property type="entry name" value="D-3-phosphoglycerate dehydrogenase, chloroplastic"/>
    <property type="match status" value="1"/>
</dbReference>
<dbReference type="PROSITE" id="PS51671">
    <property type="entry name" value="ACT"/>
    <property type="match status" value="1"/>
</dbReference>
<evidence type="ECO:0000313" key="16">
    <source>
        <dbReference type="EMBL" id="RHJ60486.1"/>
    </source>
</evidence>
<dbReference type="Proteomes" id="UP000285832">
    <property type="component" value="Unassembled WGS sequence"/>
</dbReference>
<dbReference type="Gene3D" id="3.30.1330.90">
    <property type="entry name" value="D-3-phosphoglycerate dehydrogenase, domain 3"/>
    <property type="match status" value="1"/>
</dbReference>
<evidence type="ECO:0000256" key="9">
    <source>
        <dbReference type="ARBA" id="ARBA00023239"/>
    </source>
</evidence>
<dbReference type="Pfam" id="PF01842">
    <property type="entry name" value="ACT"/>
    <property type="match status" value="1"/>
</dbReference>
<dbReference type="InterPro" id="IPR045865">
    <property type="entry name" value="ACT-like_dom_sf"/>
</dbReference>
<dbReference type="CDD" id="cd04903">
    <property type="entry name" value="ACT_LSD"/>
    <property type="match status" value="1"/>
</dbReference>
<keyword evidence="7 11" id="KW-0408">Iron</keyword>
<evidence type="ECO:0000256" key="6">
    <source>
        <dbReference type="ARBA" id="ARBA00022723"/>
    </source>
</evidence>
<evidence type="ECO:0000256" key="2">
    <source>
        <dbReference type="ARBA" id="ARBA00004742"/>
    </source>
</evidence>
<dbReference type="EMBL" id="QSQN01000035">
    <property type="protein sequence ID" value="RGK37666.1"/>
    <property type="molecule type" value="Genomic_DNA"/>
</dbReference>
<dbReference type="UniPathway" id="UPA00138"/>
<evidence type="ECO:0000313" key="15">
    <source>
        <dbReference type="EMBL" id="RHF59543.1"/>
    </source>
</evidence>
<evidence type="ECO:0000256" key="5">
    <source>
        <dbReference type="ARBA" id="ARBA00022485"/>
    </source>
</evidence>
<dbReference type="Gene3D" id="3.30.70.260">
    <property type="match status" value="1"/>
</dbReference>
<evidence type="ECO:0000313" key="17">
    <source>
        <dbReference type="Proteomes" id="UP000260793"/>
    </source>
</evidence>
<evidence type="ECO:0000256" key="3">
    <source>
        <dbReference type="ARBA" id="ARBA00008636"/>
    </source>
</evidence>
<sequence length="222" mass="23552">MGIFDIIGPVMVGPSSSHTAGAARIGFVARNLLGEDVKEARILLYGSFLATGKGHGTDKALVAGLLGMSPDDGRIADSLRIAEEKKVGIEFGEARLKEGHPNTVELKLKGVSGKKLDIIGESIGGGRINIAQIDGIETNFSGENPTLIVHNQDQPGHVAEVTSMLAQKKINIATLQLYRSGKGGRAVMVVECDQDVPEDGLEWLEKVEGIIKVTYLKKAGGR</sequence>
<dbReference type="PANTHER" id="PTHR30182">
    <property type="entry name" value="L-SERINE DEHYDRATASE"/>
    <property type="match status" value="1"/>
</dbReference>
<dbReference type="PIRSF" id="PIRSF036692">
    <property type="entry name" value="SDH_B"/>
    <property type="match status" value="1"/>
</dbReference>
<keyword evidence="8 11" id="KW-0411">Iron-sulfur</keyword>
<dbReference type="InterPro" id="IPR002912">
    <property type="entry name" value="ACT_dom"/>
</dbReference>
<evidence type="ECO:0000256" key="7">
    <source>
        <dbReference type="ARBA" id="ARBA00023004"/>
    </source>
</evidence>
<dbReference type="InterPro" id="IPR029009">
    <property type="entry name" value="ASB_dom_sf"/>
</dbReference>
<keyword evidence="4 11" id="KW-0312">Gluconeogenesis</keyword>
<dbReference type="NCBIfam" id="TIGR00719">
    <property type="entry name" value="sda_beta"/>
    <property type="match status" value="1"/>
</dbReference>
<dbReference type="EMBL" id="QRMI01000022">
    <property type="protein sequence ID" value="RHJ60486.1"/>
    <property type="molecule type" value="Genomic_DNA"/>
</dbReference>
<dbReference type="GO" id="GO:0003941">
    <property type="term" value="F:L-serine ammonia-lyase activity"/>
    <property type="evidence" value="ECO:0007669"/>
    <property type="project" value="UniProtKB-UniRule"/>
</dbReference>
<comment type="pathway">
    <text evidence="2 11">Carbohydrate biosynthesis; gluconeogenesis.</text>
</comment>
<evidence type="ECO:0000256" key="1">
    <source>
        <dbReference type="ARBA" id="ARBA00001966"/>
    </source>
</evidence>
<reference evidence="17 18" key="1">
    <citation type="submission" date="2018-08" db="EMBL/GenBank/DDBJ databases">
        <title>A genome reference for cultivated species of the human gut microbiota.</title>
        <authorList>
            <person name="Zou Y."/>
            <person name="Xue W."/>
            <person name="Luo G."/>
        </authorList>
    </citation>
    <scope>NUCLEOTIDE SEQUENCE [LARGE SCALE GENOMIC DNA]</scope>
    <source>
        <strain evidence="16 19">AM09-9</strain>
        <strain evidence="15 18">AM25-1LB</strain>
        <strain evidence="14 17">TF11-7</strain>
    </source>
</reference>
<proteinExistence type="inferred from homology"/>
<dbReference type="GO" id="GO:0006094">
    <property type="term" value="P:gluconeogenesis"/>
    <property type="evidence" value="ECO:0007669"/>
    <property type="project" value="UniProtKB-UniRule"/>
</dbReference>
<dbReference type="GeneID" id="77333519"/>
<evidence type="ECO:0000313" key="14">
    <source>
        <dbReference type="EMBL" id="RGK37666.1"/>
    </source>
</evidence>
<dbReference type="Pfam" id="PF03315">
    <property type="entry name" value="SDH_beta"/>
    <property type="match status" value="1"/>
</dbReference>
<protein>
    <recommendedName>
        <fullName evidence="11">L-serine deaminase</fullName>
    </recommendedName>
</protein>
<evidence type="ECO:0000256" key="11">
    <source>
        <dbReference type="PIRNR" id="PIRNR036692"/>
    </source>
</evidence>
<keyword evidence="6 11" id="KW-0479">Metal-binding</keyword>
<dbReference type="InterPro" id="IPR051318">
    <property type="entry name" value="Fe-S_L-Ser"/>
</dbReference>
<organism evidence="14 17">
    <name type="scientific">[Ruminococcus] lactaris</name>
    <dbReference type="NCBI Taxonomy" id="46228"/>
    <lineage>
        <taxon>Bacteria</taxon>
        <taxon>Bacillati</taxon>
        <taxon>Bacillota</taxon>
        <taxon>Clostridia</taxon>
        <taxon>Lachnospirales</taxon>
        <taxon>Lachnospiraceae</taxon>
        <taxon>Mediterraneibacter</taxon>
    </lineage>
</organism>
<dbReference type="GO" id="GO:0046872">
    <property type="term" value="F:metal ion binding"/>
    <property type="evidence" value="ECO:0007669"/>
    <property type="project" value="UniProtKB-UniRule"/>
</dbReference>
<evidence type="ECO:0000256" key="4">
    <source>
        <dbReference type="ARBA" id="ARBA00022432"/>
    </source>
</evidence>
<comment type="similarity">
    <text evidence="3 11 12">Belongs to the iron-sulfur dependent L-serine dehydratase family.</text>
</comment>
<comment type="catalytic activity">
    <reaction evidence="10 11 12">
        <text>L-serine = pyruvate + NH4(+)</text>
        <dbReference type="Rhea" id="RHEA:19169"/>
        <dbReference type="ChEBI" id="CHEBI:15361"/>
        <dbReference type="ChEBI" id="CHEBI:28938"/>
        <dbReference type="ChEBI" id="CHEBI:33384"/>
        <dbReference type="EC" id="4.3.1.17"/>
    </reaction>
</comment>
<feature type="domain" description="ACT" evidence="13">
    <location>
        <begin position="146"/>
        <end position="218"/>
    </location>
</feature>
<evidence type="ECO:0000256" key="8">
    <source>
        <dbReference type="ARBA" id="ARBA00023014"/>
    </source>
</evidence>
<dbReference type="GO" id="GO:0051539">
    <property type="term" value="F:4 iron, 4 sulfur cluster binding"/>
    <property type="evidence" value="ECO:0007669"/>
    <property type="project" value="UniProtKB-UniRule"/>
</dbReference>
<dbReference type="AlphaFoldDB" id="A0A3E4LJY7"/>
<comment type="caution">
    <text evidence="14">The sequence shown here is derived from an EMBL/GenBank/DDBJ whole genome shotgun (WGS) entry which is preliminary data.</text>
</comment>
<accession>A0A3E4LJY7</accession>
<keyword evidence="5 11" id="KW-0004">4Fe-4S</keyword>
<evidence type="ECO:0000259" key="13">
    <source>
        <dbReference type="PROSITE" id="PS51671"/>
    </source>
</evidence>
<dbReference type="Proteomes" id="UP000284902">
    <property type="component" value="Unassembled WGS sequence"/>
</dbReference>
<dbReference type="PANTHER" id="PTHR30182:SF12">
    <property type="entry name" value="L-SERINE DEHYDRATASE, BETA CHAIN-RELATED"/>
    <property type="match status" value="1"/>
</dbReference>
<evidence type="ECO:0000313" key="18">
    <source>
        <dbReference type="Proteomes" id="UP000284902"/>
    </source>
</evidence>
<dbReference type="InterPro" id="IPR005131">
    <property type="entry name" value="Ser_deHydtase_bsu"/>
</dbReference>
<dbReference type="EMBL" id="QRHG01000021">
    <property type="protein sequence ID" value="RHF59543.1"/>
    <property type="molecule type" value="Genomic_DNA"/>
</dbReference>
<evidence type="ECO:0000256" key="12">
    <source>
        <dbReference type="RuleBase" id="RU366059"/>
    </source>
</evidence>
<dbReference type="InterPro" id="IPR004643">
    <property type="entry name" value="Fe-S_L-Ser_bsu"/>
</dbReference>